<keyword evidence="1" id="KW-0732">Signal</keyword>
<gene>
    <name evidence="2" type="ORF">OKA05_10405</name>
</gene>
<reference evidence="2 3" key="1">
    <citation type="submission" date="2022-10" db="EMBL/GenBank/DDBJ databases">
        <title>Luteolibacter arcticus strain CCTCC AB 2014275, whole genome shotgun sequencing project.</title>
        <authorList>
            <person name="Zhao G."/>
            <person name="Shen L."/>
        </authorList>
    </citation>
    <scope>NUCLEOTIDE SEQUENCE [LARGE SCALE GENOMIC DNA]</scope>
    <source>
        <strain evidence="2 3">CCTCC AB 2014275</strain>
    </source>
</reference>
<accession>A0ABT3GHJ7</accession>
<dbReference type="Proteomes" id="UP001320876">
    <property type="component" value="Unassembled WGS sequence"/>
</dbReference>
<organism evidence="2 3">
    <name type="scientific">Luteolibacter arcticus</name>
    <dbReference type="NCBI Taxonomy" id="1581411"/>
    <lineage>
        <taxon>Bacteria</taxon>
        <taxon>Pseudomonadati</taxon>
        <taxon>Verrucomicrobiota</taxon>
        <taxon>Verrucomicrobiia</taxon>
        <taxon>Verrucomicrobiales</taxon>
        <taxon>Verrucomicrobiaceae</taxon>
        <taxon>Luteolibacter</taxon>
    </lineage>
</organism>
<keyword evidence="3" id="KW-1185">Reference proteome</keyword>
<dbReference type="Gene3D" id="3.90.1720.10">
    <property type="entry name" value="endopeptidase domain like (from Nostoc punctiforme)"/>
    <property type="match status" value="1"/>
</dbReference>
<evidence type="ECO:0000313" key="2">
    <source>
        <dbReference type="EMBL" id="MCW1922963.1"/>
    </source>
</evidence>
<dbReference type="InterPro" id="IPR024453">
    <property type="entry name" value="Peptidase_C92"/>
</dbReference>
<feature type="signal peptide" evidence="1">
    <location>
        <begin position="1"/>
        <end position="18"/>
    </location>
</feature>
<evidence type="ECO:0000313" key="3">
    <source>
        <dbReference type="Proteomes" id="UP001320876"/>
    </source>
</evidence>
<evidence type="ECO:0000256" key="1">
    <source>
        <dbReference type="SAM" id="SignalP"/>
    </source>
</evidence>
<feature type="chain" id="PRO_5045052957" evidence="1">
    <location>
        <begin position="19"/>
        <end position="203"/>
    </location>
</feature>
<dbReference type="Pfam" id="PF05708">
    <property type="entry name" value="Peptidase_C92"/>
    <property type="match status" value="1"/>
</dbReference>
<dbReference type="EMBL" id="JAPDDT010000003">
    <property type="protein sequence ID" value="MCW1922963.1"/>
    <property type="molecule type" value="Genomic_DNA"/>
</dbReference>
<proteinExistence type="predicted"/>
<protein>
    <submittedName>
        <fullName evidence="2">YiiX/YebB-like N1pC/P60 family cysteine hydrolase</fullName>
    </submittedName>
</protein>
<name>A0ABT3GHJ7_9BACT</name>
<comment type="caution">
    <text evidence="2">The sequence shown here is derived from an EMBL/GenBank/DDBJ whole genome shotgun (WGS) entry which is preliminary data.</text>
</comment>
<dbReference type="SUPFAM" id="SSF54001">
    <property type="entry name" value="Cysteine proteinases"/>
    <property type="match status" value="1"/>
</dbReference>
<dbReference type="RefSeq" id="WP_264487069.1">
    <property type="nucleotide sequence ID" value="NZ_JAPDDT010000003.1"/>
</dbReference>
<sequence>MKRLSALLSLALAGTAAAEAPYALREGDILFQGSAGQQADAIRGATNSPYTHCGVVFQENGSLMVLEAVQPVRVTTVAEFQKRSSPGTFHARRLKSPPDAAALEKAKAWGKRQLGLNYDARFQWGDDKLYCSELVWKAYHEAGVKLCEPRRFQDYKLDHPAVKPVIAQRYGSADKLPKEEPVVAPSDLADSPLLVEVPRVGKK</sequence>
<dbReference type="InterPro" id="IPR038765">
    <property type="entry name" value="Papain-like_cys_pep_sf"/>
</dbReference>